<protein>
    <submittedName>
        <fullName evidence="1">Uncharacterized protein</fullName>
    </submittedName>
</protein>
<name>A0A0F9LA69_9ZZZZ</name>
<accession>A0A0F9LA69</accession>
<proteinExistence type="predicted"/>
<sequence>MPNPDMAIVRLGPVVSGISGAIGGLVFVSGRNGTVVRPRPQPSHKGGPFIATARASMYNLRRAWSNLTTLQQNAWRTRANDFNTTNALGQSSPINGFQLFLKVNLESRLDSADFLPDPKEFPVSNAPLNVTAAFSAAAAFDVTATPNPPPTFGTYYVYGWPFWVDHDTRSVARLVFLASIFAITLNRNVRPEWELHFGSMVQNQRFTLAVGWARSLAFRSPLVIVRGTVAA</sequence>
<gene>
    <name evidence="1" type="ORF">LCGC14_1225180</name>
</gene>
<reference evidence="1" key="1">
    <citation type="journal article" date="2015" name="Nature">
        <title>Complex archaea that bridge the gap between prokaryotes and eukaryotes.</title>
        <authorList>
            <person name="Spang A."/>
            <person name="Saw J.H."/>
            <person name="Jorgensen S.L."/>
            <person name="Zaremba-Niedzwiedzka K."/>
            <person name="Martijn J."/>
            <person name="Lind A.E."/>
            <person name="van Eijk R."/>
            <person name="Schleper C."/>
            <person name="Guy L."/>
            <person name="Ettema T.J."/>
        </authorList>
    </citation>
    <scope>NUCLEOTIDE SEQUENCE</scope>
</reference>
<organism evidence="1">
    <name type="scientific">marine sediment metagenome</name>
    <dbReference type="NCBI Taxonomy" id="412755"/>
    <lineage>
        <taxon>unclassified sequences</taxon>
        <taxon>metagenomes</taxon>
        <taxon>ecological metagenomes</taxon>
    </lineage>
</organism>
<evidence type="ECO:0000313" key="1">
    <source>
        <dbReference type="EMBL" id="KKM91774.1"/>
    </source>
</evidence>
<dbReference type="AlphaFoldDB" id="A0A0F9LA69"/>
<comment type="caution">
    <text evidence="1">The sequence shown here is derived from an EMBL/GenBank/DDBJ whole genome shotgun (WGS) entry which is preliminary data.</text>
</comment>
<dbReference type="EMBL" id="LAZR01006489">
    <property type="protein sequence ID" value="KKM91774.1"/>
    <property type="molecule type" value="Genomic_DNA"/>
</dbReference>